<comment type="similarity">
    <text evidence="2 15">Belongs to the complex I subunit 6 family.</text>
</comment>
<reference evidence="16" key="1">
    <citation type="journal article" date="2016" name="Mitochondrial DNA Part B Resour">
        <title>Complete mitochondrial genome of the parrotfish Calotomus japonicus (Osteichthyes: Scaridae) with implications based on the phylogenetic position.</title>
        <authorList>
            <person name="Mabuchi K."/>
        </authorList>
    </citation>
    <scope>NUCLEOTIDE SEQUENCE</scope>
</reference>
<feature type="transmembrane region" description="Helical" evidence="15">
    <location>
        <begin position="52"/>
        <end position="75"/>
    </location>
</feature>
<evidence type="ECO:0000313" key="16">
    <source>
        <dbReference type="EMBL" id="BAZ95736.1"/>
    </source>
</evidence>
<evidence type="ECO:0000256" key="1">
    <source>
        <dbReference type="ARBA" id="ARBA00004225"/>
    </source>
</evidence>
<dbReference type="GeneID" id="33374067"/>
<evidence type="ECO:0000256" key="13">
    <source>
        <dbReference type="ARBA" id="ARBA00023136"/>
    </source>
</evidence>
<dbReference type="EC" id="7.1.1.2" evidence="3 15"/>
<proteinExistence type="inferred from homology"/>
<keyword evidence="13 15" id="KW-0472">Membrane</keyword>
<evidence type="ECO:0000256" key="2">
    <source>
        <dbReference type="ARBA" id="ARBA00005698"/>
    </source>
</evidence>
<evidence type="ECO:0000256" key="9">
    <source>
        <dbReference type="ARBA" id="ARBA00022982"/>
    </source>
</evidence>
<evidence type="ECO:0000256" key="10">
    <source>
        <dbReference type="ARBA" id="ARBA00022989"/>
    </source>
</evidence>
<dbReference type="InterPro" id="IPR050269">
    <property type="entry name" value="ComplexI_Subunit6"/>
</dbReference>
<accession>A0A347Z641</accession>
<dbReference type="CTD" id="4541"/>
<dbReference type="InterPro" id="IPR042106">
    <property type="entry name" value="Nuo/plastoQ_OxRdtase_6_NuoJ"/>
</dbReference>
<evidence type="ECO:0000256" key="4">
    <source>
        <dbReference type="ARBA" id="ARBA00021095"/>
    </source>
</evidence>
<dbReference type="EMBL" id="AP017568">
    <property type="protein sequence ID" value="BAZ95736.1"/>
    <property type="molecule type" value="Genomic_DNA"/>
</dbReference>
<feature type="transmembrane region" description="Helical" evidence="15">
    <location>
        <begin position="87"/>
        <end position="106"/>
    </location>
</feature>
<evidence type="ECO:0000256" key="8">
    <source>
        <dbReference type="ARBA" id="ARBA00022967"/>
    </source>
</evidence>
<feature type="transmembrane region" description="Helical" evidence="15">
    <location>
        <begin position="143"/>
        <end position="162"/>
    </location>
</feature>
<evidence type="ECO:0000256" key="12">
    <source>
        <dbReference type="ARBA" id="ARBA00023128"/>
    </source>
</evidence>
<evidence type="ECO:0000256" key="5">
    <source>
        <dbReference type="ARBA" id="ARBA00022448"/>
    </source>
</evidence>
<evidence type="ECO:0000256" key="7">
    <source>
        <dbReference type="ARBA" id="ARBA00022692"/>
    </source>
</evidence>
<keyword evidence="7 15" id="KW-0812">Transmembrane</keyword>
<dbReference type="RefSeq" id="YP_009407662.1">
    <property type="nucleotide sequence ID" value="NC_035427.1"/>
</dbReference>
<keyword evidence="5 15" id="KW-0813">Transport</keyword>
<keyword evidence="8 15" id="KW-1278">Translocase</keyword>
<sequence length="173" mass="18413">MSYMIELFTIGLVLGLVGVASNPSPYFAALALVVVAWAGCGLLASYNGCFLALVLFLIYLGGMLVVFAYSSALAAEIYPETWFDGPVGLWIVLYMVVVGCGGFILLPHWSGGGLSFDGSMDWFSPFVGDVEGVALMYGSGGRMLLLGVWVLLLTLLVVLELVRGLSRGTIRTV</sequence>
<dbReference type="Gene3D" id="1.20.120.1200">
    <property type="entry name" value="NADH-ubiquinone/plastoquinone oxidoreductase chain 6, subunit NuoJ"/>
    <property type="match status" value="1"/>
</dbReference>
<comment type="subcellular location">
    <subcellularLocation>
        <location evidence="1 15">Mitochondrion membrane</location>
        <topology evidence="1 15">Multi-pass membrane protein</topology>
    </subcellularLocation>
</comment>
<protein>
    <recommendedName>
        <fullName evidence="4 15">NADH-ubiquinone oxidoreductase chain 6</fullName>
        <ecNumber evidence="3 15">7.1.1.2</ecNumber>
    </recommendedName>
</protein>
<keyword evidence="15" id="KW-0830">Ubiquinone</keyword>
<comment type="catalytic activity">
    <reaction evidence="14 15">
        <text>a ubiquinone + NADH + 5 H(+)(in) = a ubiquinol + NAD(+) + 4 H(+)(out)</text>
        <dbReference type="Rhea" id="RHEA:29091"/>
        <dbReference type="Rhea" id="RHEA-COMP:9565"/>
        <dbReference type="Rhea" id="RHEA-COMP:9566"/>
        <dbReference type="ChEBI" id="CHEBI:15378"/>
        <dbReference type="ChEBI" id="CHEBI:16389"/>
        <dbReference type="ChEBI" id="CHEBI:17976"/>
        <dbReference type="ChEBI" id="CHEBI:57540"/>
        <dbReference type="ChEBI" id="CHEBI:57945"/>
        <dbReference type="EC" id="7.1.1.2"/>
    </reaction>
</comment>
<geneLocation type="mitochondrion" evidence="16"/>
<gene>
    <name evidence="16" type="primary">ND6</name>
</gene>
<dbReference type="InterPro" id="IPR001457">
    <property type="entry name" value="NADH_UbQ/plastoQ_OxRdtase_su6"/>
</dbReference>
<dbReference type="GO" id="GO:0031966">
    <property type="term" value="C:mitochondrial membrane"/>
    <property type="evidence" value="ECO:0007669"/>
    <property type="project" value="UniProtKB-SubCell"/>
</dbReference>
<dbReference type="Pfam" id="PF00499">
    <property type="entry name" value="Oxidored_q3"/>
    <property type="match status" value="1"/>
</dbReference>
<evidence type="ECO:0000256" key="3">
    <source>
        <dbReference type="ARBA" id="ARBA00012944"/>
    </source>
</evidence>
<name>A0A347Z641_9LABR</name>
<keyword evidence="12 15" id="KW-0496">Mitochondrion</keyword>
<comment type="function">
    <text evidence="15">Core subunit of the mitochondrial membrane respiratory chain NADH dehydrogenase (Complex I) which catalyzes electron transfer from NADH through the respiratory chain, using ubiquinone as an electron acceptor. Essential for the catalytic activity and assembly of complex I.</text>
</comment>
<keyword evidence="9 15" id="KW-0249">Electron transport</keyword>
<dbReference type="GO" id="GO:0008137">
    <property type="term" value="F:NADH dehydrogenase (ubiquinone) activity"/>
    <property type="evidence" value="ECO:0007669"/>
    <property type="project" value="UniProtKB-UniRule"/>
</dbReference>
<evidence type="ECO:0000256" key="15">
    <source>
        <dbReference type="RuleBase" id="RU004430"/>
    </source>
</evidence>
<keyword evidence="11 15" id="KW-0520">NAD</keyword>
<evidence type="ECO:0000256" key="11">
    <source>
        <dbReference type="ARBA" id="ARBA00023027"/>
    </source>
</evidence>
<dbReference type="PANTHER" id="PTHR11435">
    <property type="entry name" value="NADH UBIQUINONE OXIDOREDUCTASE SUBUNIT ND6"/>
    <property type="match status" value="1"/>
</dbReference>
<dbReference type="AlphaFoldDB" id="A0A347Z641"/>
<dbReference type="PANTHER" id="PTHR11435:SF1">
    <property type="entry name" value="NADH-UBIQUINONE OXIDOREDUCTASE CHAIN 6"/>
    <property type="match status" value="1"/>
</dbReference>
<evidence type="ECO:0000256" key="6">
    <source>
        <dbReference type="ARBA" id="ARBA00022660"/>
    </source>
</evidence>
<evidence type="ECO:0000256" key="14">
    <source>
        <dbReference type="ARBA" id="ARBA00049551"/>
    </source>
</evidence>
<organism evidence="16">
    <name type="scientific">Calotomus japonicus</name>
    <name type="common">Japanese parrotfish</name>
    <dbReference type="NCBI Taxonomy" id="242801"/>
    <lineage>
        <taxon>Eukaryota</taxon>
        <taxon>Metazoa</taxon>
        <taxon>Chordata</taxon>
        <taxon>Craniata</taxon>
        <taxon>Vertebrata</taxon>
        <taxon>Euteleostomi</taxon>
        <taxon>Actinopterygii</taxon>
        <taxon>Neopterygii</taxon>
        <taxon>Teleostei</taxon>
        <taxon>Neoteleostei</taxon>
        <taxon>Acanthomorphata</taxon>
        <taxon>Eupercaria</taxon>
        <taxon>Labriformes</taxon>
        <taxon>Labridae</taxon>
        <taxon>Scarines</taxon>
        <taxon>Calotomus</taxon>
    </lineage>
</organism>
<keyword evidence="6 15" id="KW-0679">Respiratory chain</keyword>
<keyword evidence="10 15" id="KW-1133">Transmembrane helix</keyword>